<dbReference type="InterPro" id="IPR006315">
    <property type="entry name" value="OM_autotransptr_brl_dom"/>
</dbReference>
<dbReference type="Gene3D" id="2.40.128.130">
    <property type="entry name" value="Autotransporter beta-domain"/>
    <property type="match status" value="1"/>
</dbReference>
<dbReference type="InterPro" id="IPR036709">
    <property type="entry name" value="Autotransporte_beta_dom_sf"/>
</dbReference>
<keyword evidence="2" id="KW-0732">Signal</keyword>
<protein>
    <submittedName>
        <fullName evidence="4">Autotransporter domain-containing protein</fullName>
    </submittedName>
</protein>
<dbReference type="Pfam" id="PF03797">
    <property type="entry name" value="Autotransporter"/>
    <property type="match status" value="1"/>
</dbReference>
<proteinExistence type="predicted"/>
<dbReference type="PROSITE" id="PS51208">
    <property type="entry name" value="AUTOTRANSPORTER"/>
    <property type="match status" value="1"/>
</dbReference>
<evidence type="ECO:0000313" key="5">
    <source>
        <dbReference type="Proteomes" id="UP000249254"/>
    </source>
</evidence>
<dbReference type="NCBIfam" id="TIGR01414">
    <property type="entry name" value="autotrans_barl"/>
    <property type="match status" value="1"/>
</dbReference>
<evidence type="ECO:0000313" key="4">
    <source>
        <dbReference type="EMBL" id="RAK53170.1"/>
    </source>
</evidence>
<dbReference type="RefSeq" id="WP_111526923.1">
    <property type="nucleotide sequence ID" value="NZ_JBHRSG010000001.1"/>
</dbReference>
<evidence type="ECO:0000256" key="1">
    <source>
        <dbReference type="SAM" id="MobiDB-lite"/>
    </source>
</evidence>
<reference evidence="5" key="1">
    <citation type="submission" date="2018-05" db="EMBL/GenBank/DDBJ databases">
        <authorList>
            <person name="Li X."/>
        </authorList>
    </citation>
    <scope>NUCLEOTIDE SEQUENCE [LARGE SCALE GENOMIC DNA]</scope>
    <source>
        <strain evidence="5">LX32</strain>
    </source>
</reference>
<feature type="domain" description="Autotransporter" evidence="3">
    <location>
        <begin position="732"/>
        <end position="1009"/>
    </location>
</feature>
<dbReference type="SUPFAM" id="SSF103515">
    <property type="entry name" value="Autotransporter"/>
    <property type="match status" value="1"/>
</dbReference>
<evidence type="ECO:0000256" key="2">
    <source>
        <dbReference type="SAM" id="SignalP"/>
    </source>
</evidence>
<accession>A0A328AEP8</accession>
<keyword evidence="5" id="KW-1185">Reference proteome</keyword>
<organism evidence="4 5">
    <name type="scientific">Phenylobacterium soli</name>
    <dbReference type="NCBI Taxonomy" id="2170551"/>
    <lineage>
        <taxon>Bacteria</taxon>
        <taxon>Pseudomonadati</taxon>
        <taxon>Pseudomonadota</taxon>
        <taxon>Alphaproteobacteria</taxon>
        <taxon>Caulobacterales</taxon>
        <taxon>Caulobacteraceae</taxon>
        <taxon>Phenylobacterium</taxon>
    </lineage>
</organism>
<dbReference type="InterPro" id="IPR005546">
    <property type="entry name" value="Autotransporte_beta"/>
</dbReference>
<dbReference type="AlphaFoldDB" id="A0A328AEP8"/>
<dbReference type="SMART" id="SM00869">
    <property type="entry name" value="Autotransporter"/>
    <property type="match status" value="1"/>
</dbReference>
<gene>
    <name evidence="4" type="ORF">DJ017_00805</name>
</gene>
<evidence type="ECO:0000259" key="3">
    <source>
        <dbReference type="PROSITE" id="PS51208"/>
    </source>
</evidence>
<dbReference type="Proteomes" id="UP000249254">
    <property type="component" value="Unassembled WGS sequence"/>
</dbReference>
<dbReference type="EMBL" id="QFYQ01000001">
    <property type="protein sequence ID" value="RAK53170.1"/>
    <property type="molecule type" value="Genomic_DNA"/>
</dbReference>
<name>A0A328AEP8_9CAUL</name>
<feature type="signal peptide" evidence="2">
    <location>
        <begin position="1"/>
        <end position="21"/>
    </location>
</feature>
<dbReference type="OrthoDB" id="7613961at2"/>
<feature type="region of interest" description="Disordered" evidence="1">
    <location>
        <begin position="273"/>
        <end position="303"/>
    </location>
</feature>
<sequence>MRRLFVTAALLPLALASAARAETKITTAVTTPVKTSTAAGGAPDDLTIDSAGSVKPTAAGAAVTLDSNNAVKNAGVVGFNNVSGATGVLALGGHTGSVTNTGAINLLEDYTPADADNDGDPDGPFAQGSARFGVRVTGPAAFTGDIRSNLGASITVEGADSAAISVETQLAGNLVDAGAISVIGDRSVGLSAQQVTGDVRVTGAVVAQGGGASGVVLNGDVGGALLLQNAITATGYRSTERLADSVRAKLDADDLLQGGAAVRVTASVGQGILLDKPPADKDASNPDEDNDGTPDAQESTASVTSFGAAPALDLGSGRATTIGAVGTGENGYGLVIRGAVTGAGVNDGVAATAIRVGQAGGGTTTLVGGINNQGGTISASAFGADVTAQGGAATALLINAGAAVPALKNSGVIQATLAGGSQDARAIVDLSGSLKLVENTGAITAAVTPKAGSTNLGQAIAIDLSANTTGAVVRQSKATETSKPAIVGEVRFGSGDDRLEVLGGAVAGAISFGAGADTLVLDGGASVAGKLTDSDGRLTIDVENGRLALANTGALQVSALTLGPKAVLAVTIDPVANTATRFDVSGAASLASGSSVELSLASLLKGAKSFELIKAASLQAGAVGTSLMGAPFLYQATLRADAAAGSLNVDLRPKTAAELGLNRSGAQAYSAVFAALDKDPAIGGAFLAQKTQGGFRALYDQMLPDHSGGALMSAAAISGAISQAVGQALPHDGYGGSAIWAQEIAFRIDRDREQAAGFTSTGYGLAGGAEMVGEKNALGLAASFVTTEYKDKGAEVGERVVMNFAEAGAYWRLRQGPLQADARAGVGYVWFDGDRRLGGAGLSRSTRGKWNGWLADAHAGASYVLKAGAFYARPEISLDYIRLSEDGYQEAGGGAGFDLKVESRDGDLFTGQALVAFGWEFGEDQSHWAPELKLGWRQKISGAPGVTAARFQGGTAFTLDPETPSSGGGIVRLGLKATGDQMYFALDGGAAIDDRTREYDVRGTIRFRF</sequence>
<comment type="caution">
    <text evidence="4">The sequence shown here is derived from an EMBL/GenBank/DDBJ whole genome shotgun (WGS) entry which is preliminary data.</text>
</comment>
<feature type="chain" id="PRO_5016363631" evidence="2">
    <location>
        <begin position="22"/>
        <end position="1009"/>
    </location>
</feature>
<dbReference type="GO" id="GO:0019867">
    <property type="term" value="C:outer membrane"/>
    <property type="evidence" value="ECO:0007669"/>
    <property type="project" value="InterPro"/>
</dbReference>